<feature type="transmembrane region" description="Helical" evidence="1">
    <location>
        <begin position="42"/>
        <end position="59"/>
    </location>
</feature>
<reference evidence="2" key="1">
    <citation type="submission" date="2022-11" db="EMBL/GenBank/DDBJ databases">
        <authorList>
            <person name="Hyden B.L."/>
            <person name="Feng K."/>
            <person name="Yates T."/>
            <person name="Jawdy S."/>
            <person name="Smart L.B."/>
            <person name="Muchero W."/>
        </authorList>
    </citation>
    <scope>NUCLEOTIDE SEQUENCE</scope>
    <source>
        <tissue evidence="2">Shoot tip</tissue>
    </source>
</reference>
<evidence type="ECO:0000313" key="3">
    <source>
        <dbReference type="Proteomes" id="UP001151532"/>
    </source>
</evidence>
<comment type="caution">
    <text evidence="2">The sequence shown here is derived from an EMBL/GenBank/DDBJ whole genome shotgun (WGS) entry which is preliminary data.</text>
</comment>
<dbReference type="AlphaFoldDB" id="A0A9Q0PD11"/>
<sequence length="63" mass="7345">MLRTYNAKPGIICLRLVCISSMICLLLCYKINQSPSHHTSDYIFFSFFMCFVCLCFPFLHPCI</sequence>
<gene>
    <name evidence="2" type="ORF">OIU79_015549</name>
</gene>
<protein>
    <submittedName>
        <fullName evidence="2">Uncharacterized protein</fullName>
    </submittedName>
</protein>
<evidence type="ECO:0000256" key="1">
    <source>
        <dbReference type="SAM" id="Phobius"/>
    </source>
</evidence>
<keyword evidence="3" id="KW-1185">Reference proteome</keyword>
<keyword evidence="1" id="KW-1133">Transmembrane helix</keyword>
<feature type="transmembrane region" description="Helical" evidence="1">
    <location>
        <begin position="12"/>
        <end position="30"/>
    </location>
</feature>
<dbReference type="Proteomes" id="UP001151532">
    <property type="component" value="Chromosome 2"/>
</dbReference>
<evidence type="ECO:0000313" key="2">
    <source>
        <dbReference type="EMBL" id="KAJ6685544.1"/>
    </source>
</evidence>
<keyword evidence="1" id="KW-0812">Transmembrane</keyword>
<keyword evidence="1" id="KW-0472">Membrane</keyword>
<proteinExistence type="predicted"/>
<reference evidence="2" key="2">
    <citation type="journal article" date="2023" name="Int. J. Mol. Sci.">
        <title>De Novo Assembly and Annotation of 11 Diverse Shrub Willow (Salix) Genomes Reveals Novel Gene Organization in Sex-Linked Regions.</title>
        <authorList>
            <person name="Hyden B."/>
            <person name="Feng K."/>
            <person name="Yates T.B."/>
            <person name="Jawdy S."/>
            <person name="Cereghino C."/>
            <person name="Smart L.B."/>
            <person name="Muchero W."/>
        </authorList>
    </citation>
    <scope>NUCLEOTIDE SEQUENCE</scope>
    <source>
        <tissue evidence="2">Shoot tip</tissue>
    </source>
</reference>
<organism evidence="2 3">
    <name type="scientific">Salix purpurea</name>
    <name type="common">Purple osier willow</name>
    <dbReference type="NCBI Taxonomy" id="77065"/>
    <lineage>
        <taxon>Eukaryota</taxon>
        <taxon>Viridiplantae</taxon>
        <taxon>Streptophyta</taxon>
        <taxon>Embryophyta</taxon>
        <taxon>Tracheophyta</taxon>
        <taxon>Spermatophyta</taxon>
        <taxon>Magnoliopsida</taxon>
        <taxon>eudicotyledons</taxon>
        <taxon>Gunneridae</taxon>
        <taxon>Pentapetalae</taxon>
        <taxon>rosids</taxon>
        <taxon>fabids</taxon>
        <taxon>Malpighiales</taxon>
        <taxon>Salicaceae</taxon>
        <taxon>Saliceae</taxon>
        <taxon>Salix</taxon>
    </lineage>
</organism>
<name>A0A9Q0PD11_SALPP</name>
<accession>A0A9Q0PD11</accession>
<dbReference type="EMBL" id="JAPFFK010000019">
    <property type="protein sequence ID" value="KAJ6685544.1"/>
    <property type="molecule type" value="Genomic_DNA"/>
</dbReference>